<dbReference type="InterPro" id="IPR017853">
    <property type="entry name" value="GH"/>
</dbReference>
<sequence length="699" mass="80714">MIDLDKSFKTEEFLLGVCYYPEHWERSMWEEDFRRMKELGFNVVRMAETAWNILEPEEGAYCFELFDEAISLCQKYDLKVIMGTPTYAPPAWLTSKYPEVLRRTFDGVVMQHGSRRHYNYTSKIYHELSRKIVLALAQHYKDCPSVIGWQIDNELNCHMDVSFADSDHHAFRDWCKTKYETLDALNQAWGTAFWAQTYSDWEQVFLPRPTPTYHNTGLLLDFYRFTSDVTIAFARKQYDILKAHAPHQFVTHNGLFQNIDNYALTEQAVDFMSYDSYPAFQLSRKDLPSHFRDRMHGRNLSRVRGLSSKFMILEQQAGPGGQSGNVLNQYDFGDYLQPTPKPGQMRLWAWQSIAHGADGLLFFRWRTCTVGAESLWHGLNHYGNQPHRRLEEAGRLADEIAAVGKLMLRSKCAASAAILYDYDNDSNSKIEGYIGSEEWKSEEGIYQSLTERHLLTDMLPMQRSCKLAELQNYKVLFYPNAQLLESDDVHYLTQYVEQGGILVLGPRSGYKDRSNRCYMMPFPGVVKDLCGIEVIDFTMVKGHEDSYMKFAESDEIVTAPVFNEVLQVDSPTAEVIARYRTDYYKDRPAVVRHKVGKGEVIYCGMFFTKENTDQLLDLLHLTDPAEAWVYAPAEVEVVTRSHPDGEIVIFLNYTCSSQEIVFKEFVQDCITQNKLAGKIEIGPYGVVVVQRLQQRVFTS</sequence>
<evidence type="ECO:0000256" key="1">
    <source>
        <dbReference type="ARBA" id="ARBA00001412"/>
    </source>
</evidence>
<dbReference type="Pfam" id="PF08532">
    <property type="entry name" value="Glyco_hydro_42M"/>
    <property type="match status" value="1"/>
</dbReference>
<reference evidence="12 13" key="1">
    <citation type="submission" date="2023-03" db="EMBL/GenBank/DDBJ databases">
        <title>Draft genome sequence of the bacteria which degrade cell wall of Tricholomamatutake.</title>
        <authorList>
            <person name="Konishi Y."/>
            <person name="Fukuta Y."/>
            <person name="Shirasaka N."/>
        </authorList>
    </citation>
    <scope>NUCLEOTIDE SEQUENCE [LARGE SCALE GENOMIC DNA]</scope>
    <source>
        <strain evidence="13">mu1</strain>
    </source>
</reference>
<evidence type="ECO:0000313" key="12">
    <source>
        <dbReference type="EMBL" id="GLX66988.1"/>
    </source>
</evidence>
<comment type="catalytic activity">
    <reaction evidence="1 8">
        <text>Hydrolysis of terminal non-reducing beta-D-galactose residues in beta-D-galactosides.</text>
        <dbReference type="EC" id="3.2.1.23"/>
    </reaction>
</comment>
<evidence type="ECO:0000256" key="6">
    <source>
        <dbReference type="ARBA" id="ARBA00022833"/>
    </source>
</evidence>
<dbReference type="InterPro" id="IPR003476">
    <property type="entry name" value="Glyco_hydro_42"/>
</dbReference>
<keyword evidence="7 8" id="KW-0326">Glycosidase</keyword>
<dbReference type="Proteomes" id="UP001157114">
    <property type="component" value="Unassembled WGS sequence"/>
</dbReference>
<keyword evidence="13" id="KW-1185">Reference proteome</keyword>
<feature type="domain" description="Beta-galactosidase trimerisation" evidence="10">
    <location>
        <begin position="414"/>
        <end position="617"/>
    </location>
</feature>
<comment type="caution">
    <text evidence="12">The sequence shown here is derived from an EMBL/GenBank/DDBJ whole genome shotgun (WGS) entry which is preliminary data.</text>
</comment>
<dbReference type="Gene3D" id="3.20.20.80">
    <property type="entry name" value="Glycosidases"/>
    <property type="match status" value="1"/>
</dbReference>
<feature type="domain" description="Glycoside hydrolase family 42 N-terminal" evidence="9">
    <location>
        <begin position="18"/>
        <end position="401"/>
    </location>
</feature>
<evidence type="ECO:0000256" key="2">
    <source>
        <dbReference type="ARBA" id="ARBA00005940"/>
    </source>
</evidence>
<comment type="similarity">
    <text evidence="2 8">Belongs to the glycosyl hydrolase 42 family.</text>
</comment>
<dbReference type="PIRSF" id="PIRSF001084">
    <property type="entry name" value="B-galactosidase"/>
    <property type="match status" value="1"/>
</dbReference>
<dbReference type="SUPFAM" id="SSF51445">
    <property type="entry name" value="(Trans)glycosidases"/>
    <property type="match status" value="1"/>
</dbReference>
<dbReference type="EC" id="3.2.1.23" evidence="3 8"/>
<evidence type="ECO:0000259" key="9">
    <source>
        <dbReference type="Pfam" id="PF02449"/>
    </source>
</evidence>
<dbReference type="InterPro" id="IPR013739">
    <property type="entry name" value="Beta_galactosidase_C"/>
</dbReference>
<evidence type="ECO:0000256" key="4">
    <source>
        <dbReference type="ARBA" id="ARBA00022723"/>
    </source>
</evidence>
<feature type="domain" description="Beta-galactosidase C-terminal" evidence="11">
    <location>
        <begin position="635"/>
        <end position="691"/>
    </location>
</feature>
<dbReference type="SUPFAM" id="SSF52317">
    <property type="entry name" value="Class I glutamine amidotransferase-like"/>
    <property type="match status" value="1"/>
</dbReference>
<evidence type="ECO:0000259" key="11">
    <source>
        <dbReference type="Pfam" id="PF08533"/>
    </source>
</evidence>
<evidence type="ECO:0000256" key="3">
    <source>
        <dbReference type="ARBA" id="ARBA00012756"/>
    </source>
</evidence>
<dbReference type="PANTHER" id="PTHR36447">
    <property type="entry name" value="BETA-GALACTOSIDASE GANA"/>
    <property type="match status" value="1"/>
</dbReference>
<organism evidence="12 13">
    <name type="scientific">Paenibacillus glycanilyticus</name>
    <dbReference type="NCBI Taxonomy" id="126569"/>
    <lineage>
        <taxon>Bacteria</taxon>
        <taxon>Bacillati</taxon>
        <taxon>Bacillota</taxon>
        <taxon>Bacilli</taxon>
        <taxon>Bacillales</taxon>
        <taxon>Paenibacillaceae</taxon>
        <taxon>Paenibacillus</taxon>
    </lineage>
</organism>
<dbReference type="Pfam" id="PF08533">
    <property type="entry name" value="Glyco_hydro_42C"/>
    <property type="match status" value="1"/>
</dbReference>
<evidence type="ECO:0000259" key="10">
    <source>
        <dbReference type="Pfam" id="PF08532"/>
    </source>
</evidence>
<dbReference type="InterPro" id="IPR029062">
    <property type="entry name" value="Class_I_gatase-like"/>
</dbReference>
<accession>A0ABQ6G7Q3</accession>
<dbReference type="PANTHER" id="PTHR36447:SF2">
    <property type="entry name" value="BETA-GALACTOSIDASE YESZ"/>
    <property type="match status" value="1"/>
</dbReference>
<keyword evidence="5 8" id="KW-0378">Hydrolase</keyword>
<name>A0ABQ6G7Q3_9BACL</name>
<dbReference type="Gene3D" id="2.60.40.1180">
    <property type="entry name" value="Golgi alpha-mannosidase II"/>
    <property type="match status" value="1"/>
</dbReference>
<gene>
    <name evidence="12" type="ORF">MU1_13320</name>
</gene>
<dbReference type="InterPro" id="IPR013529">
    <property type="entry name" value="Glyco_hydro_42_N"/>
</dbReference>
<evidence type="ECO:0000256" key="8">
    <source>
        <dbReference type="PIRNR" id="PIRNR001084"/>
    </source>
</evidence>
<proteinExistence type="inferred from homology"/>
<dbReference type="Pfam" id="PF02449">
    <property type="entry name" value="Glyco_hydro_42"/>
    <property type="match status" value="1"/>
</dbReference>
<evidence type="ECO:0000256" key="5">
    <source>
        <dbReference type="ARBA" id="ARBA00022801"/>
    </source>
</evidence>
<protein>
    <recommendedName>
        <fullName evidence="3 8">Beta-galactosidase</fullName>
        <shortName evidence="8">Beta-gal</shortName>
        <ecNumber evidence="3 8">3.2.1.23</ecNumber>
    </recommendedName>
</protein>
<dbReference type="RefSeq" id="WP_284237701.1">
    <property type="nucleotide sequence ID" value="NZ_BSSQ01000005.1"/>
</dbReference>
<dbReference type="CDD" id="cd03143">
    <property type="entry name" value="A4_beta-galactosidase_middle_domain"/>
    <property type="match status" value="1"/>
</dbReference>
<keyword evidence="6" id="KW-0862">Zinc</keyword>
<evidence type="ECO:0000256" key="7">
    <source>
        <dbReference type="ARBA" id="ARBA00023295"/>
    </source>
</evidence>
<dbReference type="EMBL" id="BSSQ01000005">
    <property type="protein sequence ID" value="GLX66988.1"/>
    <property type="molecule type" value="Genomic_DNA"/>
</dbReference>
<dbReference type="Gene3D" id="3.40.50.880">
    <property type="match status" value="1"/>
</dbReference>
<dbReference type="InterPro" id="IPR013738">
    <property type="entry name" value="Beta_galactosidase_Trimer"/>
</dbReference>
<dbReference type="InterPro" id="IPR013780">
    <property type="entry name" value="Glyco_hydro_b"/>
</dbReference>
<keyword evidence="4" id="KW-0479">Metal-binding</keyword>
<evidence type="ECO:0000313" key="13">
    <source>
        <dbReference type="Proteomes" id="UP001157114"/>
    </source>
</evidence>